<dbReference type="GO" id="GO:0032259">
    <property type="term" value="P:methylation"/>
    <property type="evidence" value="ECO:0007669"/>
    <property type="project" value="UniProtKB-KW"/>
</dbReference>
<evidence type="ECO:0000256" key="11">
    <source>
        <dbReference type="ARBA" id="ARBA00031350"/>
    </source>
</evidence>
<dbReference type="PANTHER" id="PTHR11579">
    <property type="entry name" value="PROTEIN-L-ISOASPARTATE O-METHYLTRANSFERASE"/>
    <property type="match status" value="1"/>
</dbReference>
<sequence>MTDWRERLSVPRDQFVPSVVWVAAPATDGFVSVSREEDESRWRALIDADEPIVTQVDDGETPPGGLGLQPSSSCSQPSLVATMLDALEVHEGHRVLEIGTGTGWNAALLSERAGEAGHVVSIEVDPDVADNARDALVRVGHAPLVVTADGTGGHPRDAPYDRVICTASVRRIPRPWIDQTRPGGLIVTPWGTDYGYDALLRLDVHEDGSASGRCGMSLAFMRVRHQRRQFLDPTAEEQAEADATTTARSGQEFFEITAFPRAAFTIGLRVPYCYVTVEDLDVDHRRIEFHDARTASWARVAMVRGADSFEVRQLGPRRLWDEVDDAYAWWRDHGKPTPDRYGLTVHPDGEHTVWIDTSAGEHRWSL</sequence>
<dbReference type="CDD" id="cd02440">
    <property type="entry name" value="AdoMet_MTases"/>
    <property type="match status" value="1"/>
</dbReference>
<evidence type="ECO:0000256" key="8">
    <source>
        <dbReference type="ARBA" id="ARBA00022691"/>
    </source>
</evidence>
<gene>
    <name evidence="13" type="ORF">EV193_105463</name>
</gene>
<evidence type="ECO:0000256" key="12">
    <source>
        <dbReference type="SAM" id="MobiDB-lite"/>
    </source>
</evidence>
<feature type="region of interest" description="Disordered" evidence="12">
    <location>
        <begin position="54"/>
        <end position="73"/>
    </location>
</feature>
<evidence type="ECO:0000256" key="5">
    <source>
        <dbReference type="ARBA" id="ARBA00022490"/>
    </source>
</evidence>
<dbReference type="AlphaFoldDB" id="A0A4V2ESK6"/>
<dbReference type="GO" id="GO:0005737">
    <property type="term" value="C:cytoplasm"/>
    <property type="evidence" value="ECO:0007669"/>
    <property type="project" value="UniProtKB-SubCell"/>
</dbReference>
<dbReference type="OrthoDB" id="5143400at2"/>
<dbReference type="GO" id="GO:0004719">
    <property type="term" value="F:protein-L-isoaspartate (D-aspartate) O-methyltransferase activity"/>
    <property type="evidence" value="ECO:0007669"/>
    <property type="project" value="UniProtKB-EC"/>
</dbReference>
<dbReference type="Pfam" id="PF01135">
    <property type="entry name" value="PCMT"/>
    <property type="match status" value="1"/>
</dbReference>
<dbReference type="EMBL" id="SGWQ01000005">
    <property type="protein sequence ID" value="RZS37903.1"/>
    <property type="molecule type" value="Genomic_DNA"/>
</dbReference>
<dbReference type="SUPFAM" id="SSF53335">
    <property type="entry name" value="S-adenosyl-L-methionine-dependent methyltransferases"/>
    <property type="match status" value="1"/>
</dbReference>
<name>A0A4V2ESK6_9PSEU</name>
<keyword evidence="7 13" id="KW-0808">Transferase</keyword>
<dbReference type="PANTHER" id="PTHR11579:SF0">
    <property type="entry name" value="PROTEIN-L-ISOASPARTATE(D-ASPARTATE) O-METHYLTRANSFERASE"/>
    <property type="match status" value="1"/>
</dbReference>
<comment type="similarity">
    <text evidence="2">Belongs to the methyltransferase superfamily. L-isoaspartyl/D-aspartyl protein methyltransferase family.</text>
</comment>
<evidence type="ECO:0000256" key="7">
    <source>
        <dbReference type="ARBA" id="ARBA00022679"/>
    </source>
</evidence>
<evidence type="ECO:0000256" key="4">
    <source>
        <dbReference type="ARBA" id="ARBA00013346"/>
    </source>
</evidence>
<evidence type="ECO:0000256" key="6">
    <source>
        <dbReference type="ARBA" id="ARBA00022603"/>
    </source>
</evidence>
<proteinExistence type="inferred from homology"/>
<comment type="subcellular location">
    <subcellularLocation>
        <location evidence="1">Cytoplasm</location>
    </subcellularLocation>
</comment>
<evidence type="ECO:0000256" key="2">
    <source>
        <dbReference type="ARBA" id="ARBA00005369"/>
    </source>
</evidence>
<evidence type="ECO:0000256" key="1">
    <source>
        <dbReference type="ARBA" id="ARBA00004496"/>
    </source>
</evidence>
<comment type="caution">
    <text evidence="13">The sequence shown here is derived from an EMBL/GenBank/DDBJ whole genome shotgun (WGS) entry which is preliminary data.</text>
</comment>
<organism evidence="13 14">
    <name type="scientific">Herbihabitans rhizosphaerae</name>
    <dbReference type="NCBI Taxonomy" id="1872711"/>
    <lineage>
        <taxon>Bacteria</taxon>
        <taxon>Bacillati</taxon>
        <taxon>Actinomycetota</taxon>
        <taxon>Actinomycetes</taxon>
        <taxon>Pseudonocardiales</taxon>
        <taxon>Pseudonocardiaceae</taxon>
        <taxon>Herbihabitans</taxon>
    </lineage>
</organism>
<evidence type="ECO:0000256" key="10">
    <source>
        <dbReference type="ARBA" id="ARBA00031323"/>
    </source>
</evidence>
<protein>
    <recommendedName>
        <fullName evidence="4">Protein-L-isoaspartate O-methyltransferase</fullName>
        <ecNumber evidence="3">2.1.1.77</ecNumber>
    </recommendedName>
    <alternativeName>
        <fullName evidence="11">L-isoaspartyl protein carboxyl methyltransferase</fullName>
    </alternativeName>
    <alternativeName>
        <fullName evidence="9">Protein L-isoaspartyl methyltransferase</fullName>
    </alternativeName>
    <alternativeName>
        <fullName evidence="10">Protein-beta-aspartate methyltransferase</fullName>
    </alternativeName>
</protein>
<dbReference type="InterPro" id="IPR000682">
    <property type="entry name" value="PCMT"/>
</dbReference>
<evidence type="ECO:0000313" key="14">
    <source>
        <dbReference type="Proteomes" id="UP000294257"/>
    </source>
</evidence>
<keyword evidence="5" id="KW-0963">Cytoplasm</keyword>
<dbReference type="RefSeq" id="WP_130345316.1">
    <property type="nucleotide sequence ID" value="NZ_SGWQ01000005.1"/>
</dbReference>
<dbReference type="Gene3D" id="3.40.50.150">
    <property type="entry name" value="Vaccinia Virus protein VP39"/>
    <property type="match status" value="1"/>
</dbReference>
<dbReference type="Proteomes" id="UP000294257">
    <property type="component" value="Unassembled WGS sequence"/>
</dbReference>
<keyword evidence="8" id="KW-0949">S-adenosyl-L-methionine</keyword>
<keyword evidence="14" id="KW-1185">Reference proteome</keyword>
<dbReference type="EC" id="2.1.1.77" evidence="3"/>
<evidence type="ECO:0000256" key="9">
    <source>
        <dbReference type="ARBA" id="ARBA00030757"/>
    </source>
</evidence>
<keyword evidence="6 13" id="KW-0489">Methyltransferase</keyword>
<evidence type="ECO:0000313" key="13">
    <source>
        <dbReference type="EMBL" id="RZS37903.1"/>
    </source>
</evidence>
<dbReference type="InterPro" id="IPR029063">
    <property type="entry name" value="SAM-dependent_MTases_sf"/>
</dbReference>
<accession>A0A4V2ESK6</accession>
<reference evidence="13 14" key="1">
    <citation type="submission" date="2019-02" db="EMBL/GenBank/DDBJ databases">
        <title>Genomic Encyclopedia of Type Strains, Phase IV (KMG-IV): sequencing the most valuable type-strain genomes for metagenomic binning, comparative biology and taxonomic classification.</title>
        <authorList>
            <person name="Goeker M."/>
        </authorList>
    </citation>
    <scope>NUCLEOTIDE SEQUENCE [LARGE SCALE GENOMIC DNA]</scope>
    <source>
        <strain evidence="13 14">DSM 101727</strain>
    </source>
</reference>
<evidence type="ECO:0000256" key="3">
    <source>
        <dbReference type="ARBA" id="ARBA00011890"/>
    </source>
</evidence>